<reference evidence="2 3" key="1">
    <citation type="journal article" date="2015" name="Genome Announc.">
        <title>Expanding the biotechnology potential of lactobacilli through comparative genomics of 213 strains and associated genera.</title>
        <authorList>
            <person name="Sun Z."/>
            <person name="Harris H.M."/>
            <person name="McCann A."/>
            <person name="Guo C."/>
            <person name="Argimon S."/>
            <person name="Zhang W."/>
            <person name="Yang X."/>
            <person name="Jeffery I.B."/>
            <person name="Cooney J.C."/>
            <person name="Kagawa T.F."/>
            <person name="Liu W."/>
            <person name="Song Y."/>
            <person name="Salvetti E."/>
            <person name="Wrobel A."/>
            <person name="Rasinkangas P."/>
            <person name="Parkhill J."/>
            <person name="Rea M.C."/>
            <person name="O'Sullivan O."/>
            <person name="Ritari J."/>
            <person name="Douillard F.P."/>
            <person name="Paul Ross R."/>
            <person name="Yang R."/>
            <person name="Briner A.E."/>
            <person name="Felis G.E."/>
            <person name="de Vos W.M."/>
            <person name="Barrangou R."/>
            <person name="Klaenhammer T.R."/>
            <person name="Caufield P.W."/>
            <person name="Cui Y."/>
            <person name="Zhang H."/>
            <person name="O'Toole P.W."/>
        </authorList>
    </citation>
    <scope>NUCLEOTIDE SEQUENCE [LARGE SCALE GENOMIC DNA]</scope>
    <source>
        <strain evidence="2 3">DSM 23829</strain>
    </source>
</reference>
<keyword evidence="1" id="KW-0732">Signal</keyword>
<comment type="caution">
    <text evidence="2">The sequence shown here is derived from an EMBL/GenBank/DDBJ whole genome shotgun (WGS) entry which is preliminary data.</text>
</comment>
<evidence type="ECO:0000313" key="3">
    <source>
        <dbReference type="Proteomes" id="UP000052012"/>
    </source>
</evidence>
<name>A0A0R2B376_9LACO</name>
<evidence type="ECO:0008006" key="4">
    <source>
        <dbReference type="Google" id="ProtNLM"/>
    </source>
</evidence>
<evidence type="ECO:0000256" key="1">
    <source>
        <dbReference type="SAM" id="SignalP"/>
    </source>
</evidence>
<feature type="chain" id="PRO_5038923041" description="Surface layer protein A domain-containing protein" evidence="1">
    <location>
        <begin position="25"/>
        <end position="272"/>
    </location>
</feature>
<keyword evidence="3" id="KW-1185">Reference proteome</keyword>
<dbReference type="AlphaFoldDB" id="A0A0R2B376"/>
<dbReference type="Proteomes" id="UP000052012">
    <property type="component" value="Unassembled WGS sequence"/>
</dbReference>
<evidence type="ECO:0000313" key="2">
    <source>
        <dbReference type="EMBL" id="KRM69955.1"/>
    </source>
</evidence>
<gene>
    <name evidence="2" type="ORF">FD06_GL000122</name>
</gene>
<feature type="signal peptide" evidence="1">
    <location>
        <begin position="1"/>
        <end position="24"/>
    </location>
</feature>
<dbReference type="STRING" id="1423781.FD06_GL000122"/>
<dbReference type="EMBL" id="AYYQ01000001">
    <property type="protein sequence ID" value="KRM69955.1"/>
    <property type="molecule type" value="Genomic_DNA"/>
</dbReference>
<proteinExistence type="predicted"/>
<accession>A0A0R2B376</accession>
<dbReference type="PATRIC" id="fig|1423781.4.peg.123"/>
<protein>
    <recommendedName>
        <fullName evidence="4">Surface layer protein A domain-containing protein</fullName>
    </recommendedName>
</protein>
<sequence length="272" mass="30674">MYTLKLKKAILTIGSALLVSASVATNISADGLPNNNSKYWNKARLVTTSRSINAQQMKLKKGMITNQKVTSSKLKNNSDLYVRRVGNNHKEWLLFSNSLKQNKQSVWITKQKDTKWIKKYVQKEPKGGLTSNFSRASFEHVPSDKYVNAFFPEGSYLGDKDNPTIKGGQAISVKKEDSDSKPDNNTYLIMVKGQATKVNMGKGEPTPYNIINVQDKMIVSKNTPEDSQAVIPMNFNVTNGTLWRILDENGKLTKNGYSYNAKYQKWFPVTFK</sequence>
<organism evidence="2 3">
    <name type="scientific">Apilactobacillus ozensis DSM 23829 = JCM 17196</name>
    <dbReference type="NCBI Taxonomy" id="1423781"/>
    <lineage>
        <taxon>Bacteria</taxon>
        <taxon>Bacillati</taxon>
        <taxon>Bacillota</taxon>
        <taxon>Bacilli</taxon>
        <taxon>Lactobacillales</taxon>
        <taxon>Lactobacillaceae</taxon>
        <taxon>Apilactobacillus</taxon>
    </lineage>
</organism>